<dbReference type="InterPro" id="IPR050639">
    <property type="entry name" value="SSR_resolvase"/>
</dbReference>
<dbReference type="Pfam" id="PF00239">
    <property type="entry name" value="Resolvase"/>
    <property type="match status" value="1"/>
</dbReference>
<dbReference type="Proteomes" id="UP000628736">
    <property type="component" value="Unassembled WGS sequence"/>
</dbReference>
<dbReference type="GO" id="GO:0003677">
    <property type="term" value="F:DNA binding"/>
    <property type="evidence" value="ECO:0007669"/>
    <property type="project" value="InterPro"/>
</dbReference>
<dbReference type="AlphaFoldDB" id="A0A8J6JA91"/>
<comment type="caution">
    <text evidence="3">The sequence shown here is derived from an EMBL/GenBank/DDBJ whole genome shotgun (WGS) entry which is preliminary data.</text>
</comment>
<dbReference type="SUPFAM" id="SSF53041">
    <property type="entry name" value="Resolvase-like"/>
    <property type="match status" value="1"/>
</dbReference>
<sequence length="320" mass="37256">MSRKHGGFVIPKNVIEIPQRQKSGPIWTQQLRVAAHCRTSTSHEEQQNSLNNQIEFYMDYIQRNPYWQFVAVYYDTASGLRPNKRPGYQQMMRDCRKKKIDLILLKSLSRFGRDTLETIEQIRRLRTMNIGVYIETGGLNTMTVSDSIIDQYAALDQAESQSRSENIKFGIRHRMRSGKTLLNHTQFLGYTKGPDSVLQIVPEEAEVVRKIFELYIQGNGVRKIKKYLESHGIKTVTGKTEWSTSTIDRMLSNEKYIGQVLMQKSFTPDYLTGKKEKNSGQLAMYLVENAHEPIIDRETFDRVQERKGHIKHTVQMEWML</sequence>
<dbReference type="Gene3D" id="3.40.50.1390">
    <property type="entry name" value="Resolvase, N-terminal catalytic domain"/>
    <property type="match status" value="1"/>
</dbReference>
<evidence type="ECO:0000313" key="3">
    <source>
        <dbReference type="EMBL" id="MBC5723746.1"/>
    </source>
</evidence>
<dbReference type="InterPro" id="IPR038109">
    <property type="entry name" value="DNA_bind_recomb_sf"/>
</dbReference>
<dbReference type="Gene3D" id="3.90.1750.20">
    <property type="entry name" value="Putative Large Serine Recombinase, Chain B, Domain 2"/>
    <property type="match status" value="1"/>
</dbReference>
<dbReference type="InterPro" id="IPR006119">
    <property type="entry name" value="Resolv_N"/>
</dbReference>
<evidence type="ECO:0000259" key="1">
    <source>
        <dbReference type="PROSITE" id="PS51736"/>
    </source>
</evidence>
<protein>
    <submittedName>
        <fullName evidence="3">Recombinase family protein</fullName>
    </submittedName>
</protein>
<dbReference type="InterPro" id="IPR036162">
    <property type="entry name" value="Resolvase-like_N_sf"/>
</dbReference>
<dbReference type="PANTHER" id="PTHR30461:SF23">
    <property type="entry name" value="DNA RECOMBINASE-RELATED"/>
    <property type="match status" value="1"/>
</dbReference>
<feature type="domain" description="Resolvase/invertase-type recombinase catalytic" evidence="1">
    <location>
        <begin position="32"/>
        <end position="178"/>
    </location>
</feature>
<dbReference type="InterPro" id="IPR011109">
    <property type="entry name" value="DNA_bind_recombinase_dom"/>
</dbReference>
<dbReference type="PROSITE" id="PS51737">
    <property type="entry name" value="RECOMBINASE_DNA_BIND"/>
    <property type="match status" value="1"/>
</dbReference>
<gene>
    <name evidence="3" type="ORF">H8S11_13135</name>
</gene>
<dbReference type="PROSITE" id="PS51736">
    <property type="entry name" value="RECOMBINASES_3"/>
    <property type="match status" value="1"/>
</dbReference>
<name>A0A8J6JA91_9FIRM</name>
<accession>A0A8J6JA91</accession>
<dbReference type="GO" id="GO:0000150">
    <property type="term" value="F:DNA strand exchange activity"/>
    <property type="evidence" value="ECO:0007669"/>
    <property type="project" value="InterPro"/>
</dbReference>
<dbReference type="SMART" id="SM00857">
    <property type="entry name" value="Resolvase"/>
    <property type="match status" value="1"/>
</dbReference>
<feature type="domain" description="Recombinase" evidence="2">
    <location>
        <begin position="187"/>
        <end position="313"/>
    </location>
</feature>
<dbReference type="Pfam" id="PF07508">
    <property type="entry name" value="Recombinase"/>
    <property type="match status" value="1"/>
</dbReference>
<reference evidence="3" key="1">
    <citation type="submission" date="2020-08" db="EMBL/GenBank/DDBJ databases">
        <title>Genome public.</title>
        <authorList>
            <person name="Liu C."/>
            <person name="Sun Q."/>
        </authorList>
    </citation>
    <scope>NUCLEOTIDE SEQUENCE</scope>
    <source>
        <strain evidence="3">NSJ-23</strain>
    </source>
</reference>
<keyword evidence="4" id="KW-1185">Reference proteome</keyword>
<organism evidence="3 4">
    <name type="scientific">Flintibacter hominis</name>
    <dbReference type="NCBI Taxonomy" id="2763048"/>
    <lineage>
        <taxon>Bacteria</taxon>
        <taxon>Bacillati</taxon>
        <taxon>Bacillota</taxon>
        <taxon>Clostridia</taxon>
        <taxon>Eubacteriales</taxon>
        <taxon>Flintibacter</taxon>
    </lineage>
</organism>
<dbReference type="EMBL" id="JACOPO010000013">
    <property type="protein sequence ID" value="MBC5723746.1"/>
    <property type="molecule type" value="Genomic_DNA"/>
</dbReference>
<proteinExistence type="predicted"/>
<dbReference type="CDD" id="cd00338">
    <property type="entry name" value="Ser_Recombinase"/>
    <property type="match status" value="1"/>
</dbReference>
<evidence type="ECO:0000259" key="2">
    <source>
        <dbReference type="PROSITE" id="PS51737"/>
    </source>
</evidence>
<evidence type="ECO:0000313" key="4">
    <source>
        <dbReference type="Proteomes" id="UP000628736"/>
    </source>
</evidence>
<dbReference type="PANTHER" id="PTHR30461">
    <property type="entry name" value="DNA-INVERTASE FROM LAMBDOID PROPHAGE"/>
    <property type="match status" value="1"/>
</dbReference>